<dbReference type="PANTHER" id="PTHR21694">
    <property type="entry name" value="COILED-COIL DOMAIN-CONTAINING PROTEIN 63"/>
    <property type="match status" value="1"/>
</dbReference>
<protein>
    <recommendedName>
        <fullName evidence="2">ODAD1 central coiled coil region domain-containing protein</fullName>
    </recommendedName>
</protein>
<organism evidence="3 4">
    <name type="scientific">Ceratodon purpureus</name>
    <name type="common">Fire moss</name>
    <name type="synonym">Dicranum purpureum</name>
    <dbReference type="NCBI Taxonomy" id="3225"/>
    <lineage>
        <taxon>Eukaryota</taxon>
        <taxon>Viridiplantae</taxon>
        <taxon>Streptophyta</taxon>
        <taxon>Embryophyta</taxon>
        <taxon>Bryophyta</taxon>
        <taxon>Bryophytina</taxon>
        <taxon>Bryopsida</taxon>
        <taxon>Dicranidae</taxon>
        <taxon>Pseudoditrichales</taxon>
        <taxon>Ditrichaceae</taxon>
        <taxon>Ceratodon</taxon>
    </lineage>
</organism>
<keyword evidence="4" id="KW-1185">Reference proteome</keyword>
<dbReference type="EMBL" id="CM026424">
    <property type="protein sequence ID" value="KAG0579768.1"/>
    <property type="molecule type" value="Genomic_DNA"/>
</dbReference>
<dbReference type="InterPro" id="IPR049258">
    <property type="entry name" value="ODAD1_CC"/>
</dbReference>
<comment type="caution">
    <text evidence="3">The sequence shown here is derived from an EMBL/GenBank/DDBJ whole genome shotgun (WGS) entry which is preliminary data.</text>
</comment>
<name>A0A8T0IBF5_CERPU</name>
<gene>
    <name evidence="3" type="ORF">KC19_4G122200</name>
</gene>
<reference evidence="3" key="1">
    <citation type="submission" date="2020-06" db="EMBL/GenBank/DDBJ databases">
        <title>WGS assembly of Ceratodon purpureus strain R40.</title>
        <authorList>
            <person name="Carey S.B."/>
            <person name="Jenkins J."/>
            <person name="Shu S."/>
            <person name="Lovell J.T."/>
            <person name="Sreedasyam A."/>
            <person name="Maumus F."/>
            <person name="Tiley G.P."/>
            <person name="Fernandez-Pozo N."/>
            <person name="Barry K."/>
            <person name="Chen C."/>
            <person name="Wang M."/>
            <person name="Lipzen A."/>
            <person name="Daum C."/>
            <person name="Saski C.A."/>
            <person name="Payton A.C."/>
            <person name="Mcbreen J.C."/>
            <person name="Conrad R.E."/>
            <person name="Kollar L.M."/>
            <person name="Olsson S."/>
            <person name="Huttunen S."/>
            <person name="Landis J.B."/>
            <person name="Wickett N.J."/>
            <person name="Johnson M.G."/>
            <person name="Rensing S.A."/>
            <person name="Grimwood J."/>
            <person name="Schmutz J."/>
            <person name="Mcdaniel S.F."/>
        </authorList>
    </citation>
    <scope>NUCLEOTIDE SEQUENCE</scope>
    <source>
        <strain evidence="3">R40</strain>
    </source>
</reference>
<sequence length="483" mass="56937">MNFKWCRAVSVVPTFKQPVPPPEPPPKPAKPKHVIIPWGKVPVIPKGLEKQTIEQEMMRLHYTYRKMESSQRHFHEESELVLRRQRSMLETLQFDNKITQEKIDLFYPEDFAEEMRRLNAECAMWIEKIEAEAKRVMELEGATRTLYDDEYSSKRTMGGVNAAREHSQATQIHIHILEKRVYKAMQDLTMIQWHNKLMQDEMHSLRVEHELFEELHAKMDIELQECMDEMDDTINKAYELYDERHDYHKLISEILEMMEEGDAYTRWQTYGTWIGADGRPLAESALQDEKERTERLKNKRPTLPLTNETDLKKMFVLVGTEERLKFRSKPHTKKYERLIEVKAFMNTQQLVGLRTEQVEELLPALIAARERHAQLVRDVQRLNAEIEEAIRFKLGRFAGDDDDWDLDSNDFLDIIRELKRQIFLVFKEAGFLGYDADLEYNIKKGEIGEETSLEEAISKLFVKTEEFIVQMSEPIGFGPVKNA</sequence>
<keyword evidence="1" id="KW-0175">Coiled coil</keyword>
<evidence type="ECO:0000259" key="2">
    <source>
        <dbReference type="Pfam" id="PF21773"/>
    </source>
</evidence>
<dbReference type="Pfam" id="PF21773">
    <property type="entry name" value="ODAD1_CC"/>
    <property type="match status" value="1"/>
</dbReference>
<feature type="domain" description="ODAD1 central coiled coil region" evidence="2">
    <location>
        <begin position="173"/>
        <end position="254"/>
    </location>
</feature>
<dbReference type="Proteomes" id="UP000822688">
    <property type="component" value="Chromosome 4"/>
</dbReference>
<accession>A0A8T0IBF5</accession>
<dbReference type="PANTHER" id="PTHR21694:SF18">
    <property type="entry name" value="COILED-COIL DOMAIN-CONTAINING PROTEIN 63"/>
    <property type="match status" value="1"/>
</dbReference>
<evidence type="ECO:0000256" key="1">
    <source>
        <dbReference type="ARBA" id="ARBA00023054"/>
    </source>
</evidence>
<dbReference type="InterPro" id="IPR051876">
    <property type="entry name" value="ODA-DC/CCD"/>
</dbReference>
<proteinExistence type="predicted"/>
<evidence type="ECO:0000313" key="3">
    <source>
        <dbReference type="EMBL" id="KAG0579768.1"/>
    </source>
</evidence>
<evidence type="ECO:0000313" key="4">
    <source>
        <dbReference type="Proteomes" id="UP000822688"/>
    </source>
</evidence>
<dbReference type="AlphaFoldDB" id="A0A8T0IBF5"/>